<dbReference type="GO" id="GO:0006508">
    <property type="term" value="P:proteolysis"/>
    <property type="evidence" value="ECO:0007669"/>
    <property type="project" value="InterPro"/>
</dbReference>
<accession>A0A5J4ZLR1</accession>
<dbReference type="Pfam" id="PF05922">
    <property type="entry name" value="Inhibitor_I9"/>
    <property type="match status" value="1"/>
</dbReference>
<reference evidence="6 7" key="1">
    <citation type="submission" date="2019-09" db="EMBL/GenBank/DDBJ databases">
        <title>A chromosome-level genome assembly of the Chinese tupelo Nyssa sinensis.</title>
        <authorList>
            <person name="Yang X."/>
            <person name="Kang M."/>
            <person name="Yang Y."/>
            <person name="Xiong H."/>
            <person name="Wang M."/>
            <person name="Zhang Z."/>
            <person name="Wang Z."/>
            <person name="Wu H."/>
            <person name="Ma T."/>
            <person name="Liu J."/>
            <person name="Xi Z."/>
        </authorList>
    </citation>
    <scope>NUCLEOTIDE SEQUENCE [LARGE SCALE GENOMIC DNA]</scope>
    <source>
        <strain evidence="6">J267</strain>
        <tissue evidence="6">Leaf</tissue>
    </source>
</reference>
<gene>
    <name evidence="6" type="ORF">F0562_016070</name>
</gene>
<dbReference type="Gene3D" id="3.50.30.30">
    <property type="match status" value="1"/>
</dbReference>
<dbReference type="Gene3D" id="3.30.70.80">
    <property type="entry name" value="Peptidase S8 propeptide/proteinase inhibitor I9"/>
    <property type="match status" value="1"/>
</dbReference>
<name>A0A5J4ZLR1_9ASTE</name>
<dbReference type="InterPro" id="IPR000209">
    <property type="entry name" value="Peptidase_S8/S53_dom"/>
</dbReference>
<organism evidence="6 7">
    <name type="scientific">Nyssa sinensis</name>
    <dbReference type="NCBI Taxonomy" id="561372"/>
    <lineage>
        <taxon>Eukaryota</taxon>
        <taxon>Viridiplantae</taxon>
        <taxon>Streptophyta</taxon>
        <taxon>Embryophyta</taxon>
        <taxon>Tracheophyta</taxon>
        <taxon>Spermatophyta</taxon>
        <taxon>Magnoliopsida</taxon>
        <taxon>eudicotyledons</taxon>
        <taxon>Gunneridae</taxon>
        <taxon>Pentapetalae</taxon>
        <taxon>asterids</taxon>
        <taxon>Cornales</taxon>
        <taxon>Nyssaceae</taxon>
        <taxon>Nyssa</taxon>
    </lineage>
</organism>
<evidence type="ECO:0000313" key="7">
    <source>
        <dbReference type="Proteomes" id="UP000325577"/>
    </source>
</evidence>
<evidence type="ECO:0008006" key="8">
    <source>
        <dbReference type="Google" id="ProtNLM"/>
    </source>
</evidence>
<dbReference type="SUPFAM" id="SSF52743">
    <property type="entry name" value="Subtilisin-like"/>
    <property type="match status" value="1"/>
</dbReference>
<dbReference type="InterPro" id="IPR037045">
    <property type="entry name" value="S8pro/Inhibitor_I9_sf"/>
</dbReference>
<dbReference type="InterPro" id="IPR036852">
    <property type="entry name" value="Peptidase_S8/S53_dom_sf"/>
</dbReference>
<keyword evidence="2" id="KW-0732">Signal</keyword>
<dbReference type="EMBL" id="CM018050">
    <property type="protein sequence ID" value="KAA8518596.1"/>
    <property type="molecule type" value="Genomic_DNA"/>
</dbReference>
<dbReference type="InterPro" id="IPR045051">
    <property type="entry name" value="SBT"/>
</dbReference>
<proteinExistence type="inferred from homology"/>
<feature type="domain" description="Inhibitor I9" evidence="5">
    <location>
        <begin position="26"/>
        <end position="73"/>
    </location>
</feature>
<evidence type="ECO:0000256" key="2">
    <source>
        <dbReference type="ARBA" id="ARBA00022729"/>
    </source>
</evidence>
<evidence type="ECO:0000313" key="6">
    <source>
        <dbReference type="EMBL" id="KAA8518596.1"/>
    </source>
</evidence>
<protein>
    <recommendedName>
        <fullName evidence="8">Inhibitor I9 domain-containing protein</fullName>
    </recommendedName>
</protein>
<dbReference type="Gene3D" id="3.40.50.200">
    <property type="entry name" value="Peptidase S8/S53 domain"/>
    <property type="match status" value="1"/>
</dbReference>
<dbReference type="GO" id="GO:0004252">
    <property type="term" value="F:serine-type endopeptidase activity"/>
    <property type="evidence" value="ECO:0007669"/>
    <property type="project" value="InterPro"/>
</dbReference>
<sequence>MYAKNGSNSGPPAENVDVMLHALTVGNARQAIAHHYHKSFRGFSAMLTPEQAKQIEKSDSVVPIFESKIVELHTWGSWEFMQVTPRSIFSHYSVYQKYDVIVGHFDGGVWPEAESFSPEGFGPVPEDLEENVSLEINFHWTTQTKLRCLMILTFQIIYIFFCRKIIGARSYYRGFEQDWDRLDVVANGRTLYMSARDDFGHGTHTASTAVGALIGNFSIQGVGSETLRGGAPGAGIAVYKVCWFNMCSTADIIKAFDDGVDVITMSLGNDDNNDYLTDPISIGDFHAFKNGIFVAASAGNEGALGASVKNSAPWVITVAASSMDRDFTTAIRLGNSKLFRIIVARFAARFGVSMDDASFCKKDTLDYRIRGKIVVCVIEDPNENKKTEQSEVVRDGGGVGMILIDIHNPKEDELFAVPTCVLGLEEAQNLKEYLDSYSNHIATILPSHVDLPIKPAPEVAYFSAKGPNPITPNLIKERLVYDFNVDDVVVFLCDHGASSLQVADLLGQRVSCGSHPVYNLNYPSIGIDNVNGCNISVQNCYLRRKKGRS</sequence>
<dbReference type="CDD" id="cd02120">
    <property type="entry name" value="PA_subtilisin_like"/>
    <property type="match status" value="1"/>
</dbReference>
<dbReference type="AlphaFoldDB" id="A0A5J4ZLR1"/>
<comment type="caution">
    <text evidence="3">Lacks conserved residue(s) required for the propagation of feature annotation.</text>
</comment>
<keyword evidence="7" id="KW-1185">Reference proteome</keyword>
<evidence type="ECO:0000259" key="5">
    <source>
        <dbReference type="Pfam" id="PF05922"/>
    </source>
</evidence>
<dbReference type="PANTHER" id="PTHR10795">
    <property type="entry name" value="PROPROTEIN CONVERTASE SUBTILISIN/KEXIN"/>
    <property type="match status" value="1"/>
</dbReference>
<dbReference type="PROSITE" id="PS51892">
    <property type="entry name" value="SUBTILASE"/>
    <property type="match status" value="1"/>
</dbReference>
<evidence type="ECO:0000259" key="4">
    <source>
        <dbReference type="Pfam" id="PF00082"/>
    </source>
</evidence>
<evidence type="ECO:0000256" key="3">
    <source>
        <dbReference type="PROSITE-ProRule" id="PRU01240"/>
    </source>
</evidence>
<dbReference type="Pfam" id="PF00082">
    <property type="entry name" value="Peptidase_S8"/>
    <property type="match status" value="1"/>
</dbReference>
<comment type="similarity">
    <text evidence="1 3">Belongs to the peptidase S8 family.</text>
</comment>
<evidence type="ECO:0000256" key="1">
    <source>
        <dbReference type="ARBA" id="ARBA00011073"/>
    </source>
</evidence>
<dbReference type="InterPro" id="IPR010259">
    <property type="entry name" value="S8pro/Inhibitor_I9"/>
</dbReference>
<dbReference type="OrthoDB" id="29072at2759"/>
<feature type="domain" description="Peptidase S8/S53" evidence="4">
    <location>
        <begin position="192"/>
        <end position="469"/>
    </location>
</feature>
<dbReference type="Proteomes" id="UP000325577">
    <property type="component" value="Linkage Group LG7"/>
</dbReference>